<feature type="domain" description="HTH tetR-type" evidence="8">
    <location>
        <begin position="102"/>
        <end position="162"/>
    </location>
</feature>
<proteinExistence type="predicted"/>
<dbReference type="RefSeq" id="WP_344890077.1">
    <property type="nucleotide sequence ID" value="NZ_BAAAZP010000163.1"/>
</dbReference>
<reference evidence="10" key="1">
    <citation type="journal article" date="2019" name="Int. J. Syst. Evol. Microbiol.">
        <title>The Global Catalogue of Microorganisms (GCM) 10K type strain sequencing project: providing services to taxonomists for standard genome sequencing and annotation.</title>
        <authorList>
            <consortium name="The Broad Institute Genomics Platform"/>
            <consortium name="The Broad Institute Genome Sequencing Center for Infectious Disease"/>
            <person name="Wu L."/>
            <person name="Ma J."/>
        </authorList>
    </citation>
    <scope>NUCLEOTIDE SEQUENCE [LARGE SCALE GENOMIC DNA]</scope>
    <source>
        <strain evidence="10">JCM 16904</strain>
    </source>
</reference>
<dbReference type="InterPro" id="IPR001647">
    <property type="entry name" value="HTH_TetR"/>
</dbReference>
<evidence type="ECO:0000256" key="2">
    <source>
        <dbReference type="ARBA" id="ARBA00023015"/>
    </source>
</evidence>
<dbReference type="CDD" id="cd07377">
    <property type="entry name" value="WHTH_GntR"/>
    <property type="match status" value="1"/>
</dbReference>
<sequence length="323" mass="35714">MTSAPQRPEPPYRRILAEFRDRILTGDLRPGDRVPSIRQIAQRSGVAVATATKVVAALRDEGLVEARVGAGTVVSAGASRAERPADPPPLPKRRQAGVPKGSLNREHVLRTAIAIADSEGLDAVSMRRLAVELGSGPMSLYRHVRGKDELVTQMADEVFGETELPVPGPEGWRAKLELISRRQWELCRRHPWLPRAISFTRPLMVPNMMAHTEWTLRALDGLGLPMDIRIREALTLPAMVHAVALSLAEEAEAERETGVTLDGWWLLQHKQADNLLNSGRFPLLAMVPKETVSDLDGMFDYILARHLEGFAVLLTRVVTARPQ</sequence>
<evidence type="ECO:0000313" key="10">
    <source>
        <dbReference type="Proteomes" id="UP001500902"/>
    </source>
</evidence>
<dbReference type="InterPro" id="IPR051446">
    <property type="entry name" value="HTH_trans_reg/aminotransferase"/>
</dbReference>
<evidence type="ECO:0000256" key="6">
    <source>
        <dbReference type="SAM" id="MobiDB-lite"/>
    </source>
</evidence>
<dbReference type="InterPro" id="IPR009057">
    <property type="entry name" value="Homeodomain-like_sf"/>
</dbReference>
<dbReference type="EMBL" id="BAAAZP010000163">
    <property type="protein sequence ID" value="GAA3700691.1"/>
    <property type="molecule type" value="Genomic_DNA"/>
</dbReference>
<keyword evidence="4" id="KW-0804">Transcription</keyword>
<comment type="caution">
    <text evidence="9">The sequence shown here is derived from an EMBL/GenBank/DDBJ whole genome shotgun (WGS) entry which is preliminary data.</text>
</comment>
<dbReference type="Pfam" id="PF00392">
    <property type="entry name" value="GntR"/>
    <property type="match status" value="1"/>
</dbReference>
<dbReference type="Pfam" id="PF00440">
    <property type="entry name" value="TetR_N"/>
    <property type="match status" value="1"/>
</dbReference>
<dbReference type="SUPFAM" id="SSF46689">
    <property type="entry name" value="Homeodomain-like"/>
    <property type="match status" value="1"/>
</dbReference>
<keyword evidence="10" id="KW-1185">Reference proteome</keyword>
<dbReference type="InterPro" id="IPR036390">
    <property type="entry name" value="WH_DNA-bd_sf"/>
</dbReference>
<dbReference type="InterPro" id="IPR036271">
    <property type="entry name" value="Tet_transcr_reg_TetR-rel_C_sf"/>
</dbReference>
<dbReference type="InterPro" id="IPR000524">
    <property type="entry name" value="Tscrpt_reg_HTH_GntR"/>
</dbReference>
<dbReference type="SUPFAM" id="SSF48498">
    <property type="entry name" value="Tetracyclin repressor-like, C-terminal domain"/>
    <property type="match status" value="1"/>
</dbReference>
<dbReference type="PROSITE" id="PS50949">
    <property type="entry name" value="HTH_GNTR"/>
    <property type="match status" value="1"/>
</dbReference>
<evidence type="ECO:0000256" key="4">
    <source>
        <dbReference type="ARBA" id="ARBA00023163"/>
    </source>
</evidence>
<keyword evidence="1" id="KW-0663">Pyridoxal phosphate</keyword>
<evidence type="ECO:0000313" key="9">
    <source>
        <dbReference type="EMBL" id="GAA3700691.1"/>
    </source>
</evidence>
<evidence type="ECO:0000256" key="3">
    <source>
        <dbReference type="ARBA" id="ARBA00023125"/>
    </source>
</evidence>
<dbReference type="PANTHER" id="PTHR46577:SF2">
    <property type="entry name" value="TRANSCRIPTIONAL REGULATORY PROTEIN"/>
    <property type="match status" value="1"/>
</dbReference>
<dbReference type="PROSITE" id="PS50977">
    <property type="entry name" value="HTH_TETR_2"/>
    <property type="match status" value="1"/>
</dbReference>
<gene>
    <name evidence="9" type="ORF">GCM10022224_078180</name>
</gene>
<dbReference type="Gene3D" id="1.10.357.10">
    <property type="entry name" value="Tetracycline Repressor, domain 2"/>
    <property type="match status" value="1"/>
</dbReference>
<evidence type="ECO:0000256" key="5">
    <source>
        <dbReference type="PROSITE-ProRule" id="PRU00335"/>
    </source>
</evidence>
<dbReference type="Proteomes" id="UP001500902">
    <property type="component" value="Unassembled WGS sequence"/>
</dbReference>
<feature type="region of interest" description="Disordered" evidence="6">
    <location>
        <begin position="77"/>
        <end position="102"/>
    </location>
</feature>
<dbReference type="SUPFAM" id="SSF46785">
    <property type="entry name" value="Winged helix' DNA-binding domain"/>
    <property type="match status" value="1"/>
</dbReference>
<keyword evidence="3 5" id="KW-0238">DNA-binding</keyword>
<evidence type="ECO:0000259" key="7">
    <source>
        <dbReference type="PROSITE" id="PS50949"/>
    </source>
</evidence>
<dbReference type="Pfam" id="PF02909">
    <property type="entry name" value="TetR_C_1"/>
    <property type="match status" value="1"/>
</dbReference>
<name>A0ABP7D7G1_9ACTN</name>
<dbReference type="InterPro" id="IPR036388">
    <property type="entry name" value="WH-like_DNA-bd_sf"/>
</dbReference>
<dbReference type="PANTHER" id="PTHR46577">
    <property type="entry name" value="HTH-TYPE TRANSCRIPTIONAL REGULATORY PROTEIN GABR"/>
    <property type="match status" value="1"/>
</dbReference>
<accession>A0ABP7D7G1</accession>
<evidence type="ECO:0000259" key="8">
    <source>
        <dbReference type="PROSITE" id="PS50977"/>
    </source>
</evidence>
<organism evidence="9 10">
    <name type="scientific">Nonomuraea antimicrobica</name>
    <dbReference type="NCBI Taxonomy" id="561173"/>
    <lineage>
        <taxon>Bacteria</taxon>
        <taxon>Bacillati</taxon>
        <taxon>Actinomycetota</taxon>
        <taxon>Actinomycetes</taxon>
        <taxon>Streptosporangiales</taxon>
        <taxon>Streptosporangiaceae</taxon>
        <taxon>Nonomuraea</taxon>
    </lineage>
</organism>
<evidence type="ECO:0000256" key="1">
    <source>
        <dbReference type="ARBA" id="ARBA00022898"/>
    </source>
</evidence>
<dbReference type="Gene3D" id="1.10.10.60">
    <property type="entry name" value="Homeodomain-like"/>
    <property type="match status" value="1"/>
</dbReference>
<protein>
    <submittedName>
        <fullName evidence="9">TetR/AcrR family transcriptional regulator C-terminal domain-containing protein</fullName>
    </submittedName>
</protein>
<feature type="DNA-binding region" description="H-T-H motif" evidence="5">
    <location>
        <begin position="125"/>
        <end position="144"/>
    </location>
</feature>
<feature type="domain" description="HTH gntR-type" evidence="7">
    <location>
        <begin position="9"/>
        <end position="77"/>
    </location>
</feature>
<keyword evidence="2" id="KW-0805">Transcription regulation</keyword>
<dbReference type="Gene3D" id="1.10.10.10">
    <property type="entry name" value="Winged helix-like DNA-binding domain superfamily/Winged helix DNA-binding domain"/>
    <property type="match status" value="1"/>
</dbReference>
<dbReference type="InterPro" id="IPR004111">
    <property type="entry name" value="Repressor_TetR_C"/>
</dbReference>
<dbReference type="SMART" id="SM00345">
    <property type="entry name" value="HTH_GNTR"/>
    <property type="match status" value="1"/>
</dbReference>